<dbReference type="AlphaFoldDB" id="A0A284QR38"/>
<name>A0A284QR38_ARMOS</name>
<dbReference type="EMBL" id="FUEG01000001">
    <property type="protein sequence ID" value="SJK98925.1"/>
    <property type="molecule type" value="Genomic_DNA"/>
</dbReference>
<evidence type="ECO:0000313" key="3">
    <source>
        <dbReference type="Proteomes" id="UP000219338"/>
    </source>
</evidence>
<keyword evidence="3" id="KW-1185">Reference proteome</keyword>
<protein>
    <submittedName>
        <fullName evidence="2">Uncharacterized protein</fullName>
    </submittedName>
</protein>
<sequence>MPAFSHVSPSQYDIQPSPSAISYTGRNPLAYLDGDFSEEIEERQKSRWDALLGVRHLDGASFTSNIFSITSSNLPEATPPTYWDPSLFSRDGWHLPFDIIFSFLETPGAPDSRTMGV</sequence>
<feature type="region of interest" description="Disordered" evidence="1">
    <location>
        <begin position="1"/>
        <end position="20"/>
    </location>
</feature>
<feature type="compositionally biased region" description="Polar residues" evidence="1">
    <location>
        <begin position="7"/>
        <end position="20"/>
    </location>
</feature>
<proteinExistence type="predicted"/>
<accession>A0A284QR38</accession>
<organism evidence="2 3">
    <name type="scientific">Armillaria ostoyae</name>
    <name type="common">Armillaria root rot fungus</name>
    <dbReference type="NCBI Taxonomy" id="47428"/>
    <lineage>
        <taxon>Eukaryota</taxon>
        <taxon>Fungi</taxon>
        <taxon>Dikarya</taxon>
        <taxon>Basidiomycota</taxon>
        <taxon>Agaricomycotina</taxon>
        <taxon>Agaricomycetes</taxon>
        <taxon>Agaricomycetidae</taxon>
        <taxon>Agaricales</taxon>
        <taxon>Marasmiineae</taxon>
        <taxon>Physalacriaceae</taxon>
        <taxon>Armillaria</taxon>
    </lineage>
</organism>
<evidence type="ECO:0000256" key="1">
    <source>
        <dbReference type="SAM" id="MobiDB-lite"/>
    </source>
</evidence>
<dbReference type="Proteomes" id="UP000219338">
    <property type="component" value="Unassembled WGS sequence"/>
</dbReference>
<gene>
    <name evidence="2" type="ORF">ARMOST_02201</name>
</gene>
<evidence type="ECO:0000313" key="2">
    <source>
        <dbReference type="EMBL" id="SJK98925.1"/>
    </source>
</evidence>
<reference evidence="3" key="1">
    <citation type="journal article" date="2017" name="Nat. Ecol. Evol.">
        <title>Genome expansion and lineage-specific genetic innovations in the forest pathogenic fungi Armillaria.</title>
        <authorList>
            <person name="Sipos G."/>
            <person name="Prasanna A.N."/>
            <person name="Walter M.C."/>
            <person name="O'Connor E."/>
            <person name="Balint B."/>
            <person name="Krizsan K."/>
            <person name="Kiss B."/>
            <person name="Hess J."/>
            <person name="Varga T."/>
            <person name="Slot J."/>
            <person name="Riley R."/>
            <person name="Boka B."/>
            <person name="Rigling D."/>
            <person name="Barry K."/>
            <person name="Lee J."/>
            <person name="Mihaltcheva S."/>
            <person name="LaButti K."/>
            <person name="Lipzen A."/>
            <person name="Waldron R."/>
            <person name="Moloney N.M."/>
            <person name="Sperisen C."/>
            <person name="Kredics L."/>
            <person name="Vagvoelgyi C."/>
            <person name="Patrignani A."/>
            <person name="Fitzpatrick D."/>
            <person name="Nagy I."/>
            <person name="Doyle S."/>
            <person name="Anderson J.B."/>
            <person name="Grigoriev I.V."/>
            <person name="Gueldener U."/>
            <person name="Muensterkoetter M."/>
            <person name="Nagy L.G."/>
        </authorList>
    </citation>
    <scope>NUCLEOTIDE SEQUENCE [LARGE SCALE GENOMIC DNA]</scope>
    <source>
        <strain evidence="3">C18/9</strain>
    </source>
</reference>